<accession>A0ABV0LIP5</accession>
<organism evidence="1 2">
    <name type="scientific">Amycolatopsis melonis</name>
    <dbReference type="NCBI Taxonomy" id="3156488"/>
    <lineage>
        <taxon>Bacteria</taxon>
        <taxon>Bacillati</taxon>
        <taxon>Actinomycetota</taxon>
        <taxon>Actinomycetes</taxon>
        <taxon>Pseudonocardiales</taxon>
        <taxon>Pseudonocardiaceae</taxon>
        <taxon>Amycolatopsis</taxon>
    </lineage>
</organism>
<dbReference type="InterPro" id="IPR019238">
    <property type="entry name" value="AbiEi_2"/>
</dbReference>
<evidence type="ECO:0000313" key="2">
    <source>
        <dbReference type="Proteomes" id="UP001440984"/>
    </source>
</evidence>
<dbReference type="Pfam" id="PF09952">
    <property type="entry name" value="AbiEi_2"/>
    <property type="match status" value="1"/>
</dbReference>
<sequence length="353" mass="38511">MFKTTEHALPLNSGSLTSVAVERLGEFGFRGEVLSVESTEPGETHRLDAVLRLTARSGAARTYGVEVKRRLTPELATSLTLPAGLPALVVTTHVSEPVAERLRARGIDYVDTAGNAHLAWDDVLVDVRGRRNPAVPRARTSPRAAGAFGRSGLRVVFVLLSWPDLVSRPYRVLAEASGASLGTVKAVIDELAAAGYLYAGAKGRRLARGGELLDRWAEAYSITLHAALALGEFSVDDLSWWPASETEMRSMGIQLGGEAGASLLDSHLRPASLTLYAEQVPARFVGRHRLARADGNGNVHIRERFWRVPEPESWLVPSPLIYADLLASGDPRQRDHGDRIRTHDDRLVRLDRT</sequence>
<protein>
    <submittedName>
        <fullName evidence="1">Type IV toxin-antitoxin system AbiEi family antitoxin</fullName>
    </submittedName>
</protein>
<keyword evidence="2" id="KW-1185">Reference proteome</keyword>
<dbReference type="Proteomes" id="UP001440984">
    <property type="component" value="Unassembled WGS sequence"/>
</dbReference>
<dbReference type="RefSeq" id="WP_348953617.1">
    <property type="nucleotide sequence ID" value="NZ_JBDZYD010000009.1"/>
</dbReference>
<comment type="caution">
    <text evidence="1">The sequence shown here is derived from an EMBL/GenBank/DDBJ whole genome shotgun (WGS) entry which is preliminary data.</text>
</comment>
<name>A0ABV0LIP5_9PSEU</name>
<proteinExistence type="predicted"/>
<gene>
    <name evidence="1" type="ORF">ABJI51_24040</name>
</gene>
<reference evidence="1 2" key="1">
    <citation type="submission" date="2024-05" db="EMBL/GenBank/DDBJ databases">
        <authorList>
            <person name="Zhao H."/>
            <person name="Xu Y."/>
            <person name="Lin S."/>
            <person name="Spain J.C."/>
            <person name="Zhou N.-Y."/>
        </authorList>
    </citation>
    <scope>NUCLEOTIDE SEQUENCE [LARGE SCALE GENOMIC DNA]</scope>
    <source>
        <strain evidence="1 2">NEAU-NG30</strain>
    </source>
</reference>
<evidence type="ECO:0000313" key="1">
    <source>
        <dbReference type="EMBL" id="MEQ0562165.1"/>
    </source>
</evidence>
<dbReference type="EMBL" id="JBDZYD010000009">
    <property type="protein sequence ID" value="MEQ0562165.1"/>
    <property type="molecule type" value="Genomic_DNA"/>
</dbReference>